<dbReference type="GO" id="GO:0032050">
    <property type="term" value="F:clathrin heavy chain binding"/>
    <property type="evidence" value="ECO:0007669"/>
    <property type="project" value="TreeGrafter"/>
</dbReference>
<keyword evidence="11" id="KW-0832">Ubl conjugation</keyword>
<sequence>MSGQSITDRITAAQHSVTGSAVSKTVCKATTHEVMGPKKKHLDYLIQCTNEMNVNIPQLADTLFERTTNTSWVVVFKSLITTHQLMVYGNERFVQYLASRNTLFNLSNFLDKSGLQGYDMSTFIRRYSRYLNEKAVSYRQVAFDFTKVKRGADGVMRAMNTEKLLKTIPIIQNQMDALLDFNVNANELTNGVINAAFMLLFKDAIRLFAAYNEGIINLLEKYFDMKKAQCKEGLDIYKKFLTRMTRISEFLKVAEQVGIDRGDIPDLSQAPSSLLDALEQHLASLEGKKVKDSTAASRASALSNAVSSLANTGISFTKVDEREKQAALEEEQARIKALKEQRLKELSKKPSTTAASPISTATGTISSAPAIDLFSTPSSFTNSTPKVPNDLLDLQPTFQPSLPLSTGLPLANTWGGFSAPPAAQPPSSTGLNVDFDSVFGNKSATNSTDSADDILGGILKPTVASPNQGLTPSAQQPGKLVSDDLDSSLANLVGNLGIGNGTANNDIHWSHPGEKKLTGGTNWQPKMAPTTTWNPATMATSVMAFPATTPTGMMGYAMPPHMGSMTMMTQPTMMYTQPVMRPANPFGPVSGAQMQFM</sequence>
<dbReference type="GO" id="GO:0005905">
    <property type="term" value="C:clathrin-coated pit"/>
    <property type="evidence" value="ECO:0007669"/>
    <property type="project" value="UniProtKB-SubCell"/>
</dbReference>
<evidence type="ECO:0000256" key="11">
    <source>
        <dbReference type="ARBA" id="ARBA00022843"/>
    </source>
</evidence>
<evidence type="ECO:0000256" key="13">
    <source>
        <dbReference type="ARBA" id="ARBA00023034"/>
    </source>
</evidence>
<dbReference type="PROSITE" id="PS50942">
    <property type="entry name" value="ENTH"/>
    <property type="match status" value="1"/>
</dbReference>
<evidence type="ECO:0000256" key="14">
    <source>
        <dbReference type="ARBA" id="ARBA00023136"/>
    </source>
</evidence>
<evidence type="ECO:0000259" key="22">
    <source>
        <dbReference type="PROSITE" id="PS50942"/>
    </source>
</evidence>
<dbReference type="GO" id="GO:0030136">
    <property type="term" value="C:clathrin-coated vesicle"/>
    <property type="evidence" value="ECO:0007669"/>
    <property type="project" value="UniProtKB-SubCell"/>
</dbReference>
<dbReference type="FunFam" id="1.20.58.150:FF:000001">
    <property type="entry name" value="phosphatidylinositol-binding clathrin assembly protein-like isoform X1"/>
    <property type="match status" value="1"/>
</dbReference>
<dbReference type="GO" id="GO:0098894">
    <property type="term" value="C:extrinsic component of presynaptic endocytic zone membrane"/>
    <property type="evidence" value="ECO:0007669"/>
    <property type="project" value="TreeGrafter"/>
</dbReference>
<protein>
    <recommendedName>
        <fullName evidence="20">Phosphatidylinositol-binding clathrin assembly protein</fullName>
    </recommendedName>
</protein>
<keyword evidence="15" id="KW-0168">Coated pit</keyword>
<dbReference type="GO" id="GO:0072583">
    <property type="term" value="P:clathrin-dependent endocytosis"/>
    <property type="evidence" value="ECO:0007669"/>
    <property type="project" value="InterPro"/>
</dbReference>
<keyword evidence="21" id="KW-0175">Coiled coil</keyword>
<dbReference type="Gene3D" id="1.25.40.90">
    <property type="match status" value="1"/>
</dbReference>
<dbReference type="InterPro" id="IPR011417">
    <property type="entry name" value="ANTH_dom"/>
</dbReference>
<evidence type="ECO:0000256" key="19">
    <source>
        <dbReference type="ARBA" id="ARBA00061829"/>
    </source>
</evidence>
<keyword evidence="13" id="KW-0333">Golgi apparatus</keyword>
<dbReference type="InterPro" id="IPR013809">
    <property type="entry name" value="ENTH"/>
</dbReference>
<keyword evidence="24" id="KW-1185">Reference proteome</keyword>
<evidence type="ECO:0000256" key="16">
    <source>
        <dbReference type="ARBA" id="ARBA00023242"/>
    </source>
</evidence>
<evidence type="ECO:0000256" key="17">
    <source>
        <dbReference type="ARBA" id="ARBA00023329"/>
    </source>
</evidence>
<keyword evidence="16" id="KW-0539">Nucleus</keyword>
<evidence type="ECO:0000256" key="20">
    <source>
        <dbReference type="ARBA" id="ARBA00068054"/>
    </source>
</evidence>
<dbReference type="SMART" id="SM00273">
    <property type="entry name" value="ENTH"/>
    <property type="match status" value="1"/>
</dbReference>
<dbReference type="InterPro" id="IPR008942">
    <property type="entry name" value="ENTH_VHS"/>
</dbReference>
<keyword evidence="9" id="KW-0597">Phosphoprotein</keyword>
<dbReference type="GO" id="GO:0005634">
    <property type="term" value="C:nucleus"/>
    <property type="evidence" value="ECO:0007669"/>
    <property type="project" value="UniProtKB-SubCell"/>
</dbReference>
<evidence type="ECO:0000256" key="6">
    <source>
        <dbReference type="ARBA" id="ARBA00008011"/>
    </source>
</evidence>
<evidence type="ECO:0000256" key="12">
    <source>
        <dbReference type="ARBA" id="ARBA00022990"/>
    </source>
</evidence>
<feature type="coiled-coil region" evidence="21">
    <location>
        <begin position="321"/>
        <end position="348"/>
    </location>
</feature>
<dbReference type="Gene3D" id="1.20.58.150">
    <property type="entry name" value="ANTH domain"/>
    <property type="match status" value="1"/>
</dbReference>
<reference evidence="23" key="1">
    <citation type="submission" date="2025-08" db="UniProtKB">
        <authorList>
            <consortium name="Ensembl"/>
        </authorList>
    </citation>
    <scope>IDENTIFICATION</scope>
</reference>
<keyword evidence="17" id="KW-0968">Cytoplasmic vesicle</keyword>
<dbReference type="GO" id="GO:0008021">
    <property type="term" value="C:synaptic vesicle"/>
    <property type="evidence" value="ECO:0007669"/>
    <property type="project" value="TreeGrafter"/>
</dbReference>
<evidence type="ECO:0000256" key="3">
    <source>
        <dbReference type="ARBA" id="ARBA00004236"/>
    </source>
</evidence>
<dbReference type="Proteomes" id="UP000472270">
    <property type="component" value="Unassembled WGS sequence"/>
</dbReference>
<evidence type="ECO:0000256" key="15">
    <source>
        <dbReference type="ARBA" id="ARBA00023176"/>
    </source>
</evidence>
<dbReference type="Pfam" id="PF07651">
    <property type="entry name" value="ANTH"/>
    <property type="match status" value="1"/>
</dbReference>
<keyword evidence="14" id="KW-0472">Membrane</keyword>
<dbReference type="PANTHER" id="PTHR22951:SF16">
    <property type="entry name" value="PHOSPHATIDYLINOSITOL-BINDING CLATHRIN ASSEMBLY PROTEIN"/>
    <property type="match status" value="1"/>
</dbReference>
<dbReference type="InterPro" id="IPR014712">
    <property type="entry name" value="ANTH_dom_sf"/>
</dbReference>
<proteinExistence type="inferred from homology"/>
<name>A0A673MHQ1_9TELE</name>
<dbReference type="SUPFAM" id="SSF48464">
    <property type="entry name" value="ENTH/VHS domain"/>
    <property type="match status" value="1"/>
</dbReference>
<evidence type="ECO:0000256" key="8">
    <source>
        <dbReference type="ARBA" id="ARBA00022499"/>
    </source>
</evidence>
<feature type="domain" description="ENTH" evidence="22">
    <location>
        <begin position="14"/>
        <end position="145"/>
    </location>
</feature>
<dbReference type="Ensembl" id="ENSSRHT00000091479.1">
    <property type="protein sequence ID" value="ENSSRHP00000089070.1"/>
    <property type="gene ID" value="ENSSRHG00000042045.1"/>
</dbReference>
<evidence type="ECO:0000313" key="24">
    <source>
        <dbReference type="Proteomes" id="UP000472270"/>
    </source>
</evidence>
<dbReference type="GO" id="GO:0016185">
    <property type="term" value="P:synaptic vesicle budding from presynaptic endocytic zone membrane"/>
    <property type="evidence" value="ECO:0007669"/>
    <property type="project" value="TreeGrafter"/>
</dbReference>
<keyword evidence="7" id="KW-1003">Cell membrane</keyword>
<evidence type="ECO:0000313" key="23">
    <source>
        <dbReference type="Ensembl" id="ENSSRHP00000089070.1"/>
    </source>
</evidence>
<evidence type="ECO:0000256" key="9">
    <source>
        <dbReference type="ARBA" id="ARBA00022553"/>
    </source>
</evidence>
<evidence type="ECO:0000256" key="18">
    <source>
        <dbReference type="ARBA" id="ARBA00055144"/>
    </source>
</evidence>
<dbReference type="GO" id="GO:0005545">
    <property type="term" value="F:1-phosphatidylinositol binding"/>
    <property type="evidence" value="ECO:0007669"/>
    <property type="project" value="InterPro"/>
</dbReference>
<gene>
    <name evidence="23" type="primary">LOC107744613</name>
</gene>
<reference evidence="23" key="2">
    <citation type="submission" date="2025-09" db="UniProtKB">
        <authorList>
            <consortium name="Ensembl"/>
        </authorList>
    </citation>
    <scope>IDENTIFICATION</scope>
</reference>
<evidence type="ECO:0000256" key="2">
    <source>
        <dbReference type="ARBA" id="ARBA00004132"/>
    </source>
</evidence>
<evidence type="ECO:0000256" key="5">
    <source>
        <dbReference type="ARBA" id="ARBA00004600"/>
    </source>
</evidence>
<dbReference type="PANTHER" id="PTHR22951">
    <property type="entry name" value="CLATHRIN ASSEMBLY PROTEIN"/>
    <property type="match status" value="1"/>
</dbReference>
<dbReference type="AlphaFoldDB" id="A0A673MHQ1"/>
<comment type="subcellular location">
    <subcellularLocation>
        <location evidence="3">Cell membrane</location>
    </subcellularLocation>
    <subcellularLocation>
        <location evidence="2">Cytoplasmic vesicle</location>
        <location evidence="2">Clathrin-coated vesicle</location>
    </subcellularLocation>
    <subcellularLocation>
        <location evidence="4">Golgi apparatus</location>
    </subcellularLocation>
    <subcellularLocation>
        <location evidence="5">Membrane</location>
        <location evidence="5">Clathrin-coated pit</location>
    </subcellularLocation>
    <subcellularLocation>
        <location evidence="1">Nucleus</location>
    </subcellularLocation>
</comment>
<comment type="subunit">
    <text evidence="19">Binds to clathrin; involves primarily the C-terminal sequences, but the full-length protein is required for full binding capacity. Binds phosphatidylinositol 4,5- bisphosphate. Interacts with PIMREG; this interaction may change the subcellular location into the nucleus. Interacts with AP2A1 (via its alpha-appendage domain). Interacts (via N-terminus) with VAMP2; VAMP3; VAMP7 and VAMP8 (Via N-terminus). Interacts with LC3/MAP1LC3A.</text>
</comment>
<organism evidence="23 24">
    <name type="scientific">Sinocyclocheilus rhinocerous</name>
    <dbReference type="NCBI Taxonomy" id="307959"/>
    <lineage>
        <taxon>Eukaryota</taxon>
        <taxon>Metazoa</taxon>
        <taxon>Chordata</taxon>
        <taxon>Craniata</taxon>
        <taxon>Vertebrata</taxon>
        <taxon>Euteleostomi</taxon>
        <taxon>Actinopterygii</taxon>
        <taxon>Neopterygii</taxon>
        <taxon>Teleostei</taxon>
        <taxon>Ostariophysi</taxon>
        <taxon>Cypriniformes</taxon>
        <taxon>Cyprinidae</taxon>
        <taxon>Cyprininae</taxon>
        <taxon>Sinocyclocheilus</taxon>
    </lineage>
</organism>
<comment type="function">
    <text evidence="18">Cytoplasmic adapter protein that plays a critical role in clathrin-mediated endocytosis which is important in processes such as internalization of cell receptors, synaptic transmission or removal of apoptotic cells. Recruits AP-2 and attaches clathrin triskelions to the cytoplasmic side of plasma membrane leading to clathrin-coated vesicles (CCVs) assembly. Furthermore, regulates clathrin-coated vesicle size and maturation by directly sensing and driving membrane curvature. In addition to binding to clathrin, mediates the endocytosis of small R-SNARES (Soluble NSF Attachment Protein REceptors) between plasma membranes and endosomes including VAMP2, VAMP3, VAMP4, VAMP7 or VAMP8. In turn, PICALM-dependent SNARE endocytosis is required for the formation and maturation of autophagic precursors. Modulates thereby autophagy and the turnover of autophagy substrates such as MAPT/TAU or amyloid precursor protein cleaved C-terminal fragment (APP-CTF).</text>
</comment>
<evidence type="ECO:0000256" key="10">
    <source>
        <dbReference type="ARBA" id="ARBA00022583"/>
    </source>
</evidence>
<dbReference type="GO" id="GO:0000149">
    <property type="term" value="F:SNARE binding"/>
    <property type="evidence" value="ECO:0007669"/>
    <property type="project" value="TreeGrafter"/>
</dbReference>
<dbReference type="SUPFAM" id="SSF89009">
    <property type="entry name" value="GAT-like domain"/>
    <property type="match status" value="1"/>
</dbReference>
<keyword evidence="10" id="KW-0254">Endocytosis</keyword>
<evidence type="ECO:0000256" key="1">
    <source>
        <dbReference type="ARBA" id="ARBA00004123"/>
    </source>
</evidence>
<evidence type="ECO:0000256" key="21">
    <source>
        <dbReference type="SAM" id="Coils"/>
    </source>
</evidence>
<comment type="similarity">
    <text evidence="6">Belongs to the PICALM/SNAP91 family.</text>
</comment>
<dbReference type="GO" id="GO:0048268">
    <property type="term" value="P:clathrin coat assembly"/>
    <property type="evidence" value="ECO:0007669"/>
    <property type="project" value="InterPro"/>
</dbReference>
<dbReference type="FunFam" id="1.25.40.90:FF:000001">
    <property type="entry name" value="phosphatidylinositol-binding clathrin assembly protein-like isoform X1"/>
    <property type="match status" value="1"/>
</dbReference>
<dbReference type="GO" id="GO:0005546">
    <property type="term" value="F:phosphatidylinositol-4,5-bisphosphate binding"/>
    <property type="evidence" value="ECO:0007669"/>
    <property type="project" value="TreeGrafter"/>
</dbReference>
<dbReference type="GO" id="GO:0005794">
    <property type="term" value="C:Golgi apparatus"/>
    <property type="evidence" value="ECO:0007669"/>
    <property type="project" value="UniProtKB-SubCell"/>
</dbReference>
<keyword evidence="12" id="KW-0007">Acetylation</keyword>
<dbReference type="CDD" id="cd16985">
    <property type="entry name" value="ANTH_N_AP180"/>
    <property type="match status" value="1"/>
</dbReference>
<evidence type="ECO:0000256" key="7">
    <source>
        <dbReference type="ARBA" id="ARBA00022475"/>
    </source>
</evidence>
<keyword evidence="8" id="KW-1017">Isopeptide bond</keyword>
<evidence type="ECO:0000256" key="4">
    <source>
        <dbReference type="ARBA" id="ARBA00004555"/>
    </source>
</evidence>
<accession>A0A673MHQ1</accession>
<dbReference type="InterPro" id="IPR045192">
    <property type="entry name" value="AP180-like"/>
</dbReference>